<proteinExistence type="predicted"/>
<dbReference type="Gene3D" id="2.40.10.220">
    <property type="entry name" value="predicted glycosyltransferase like domains"/>
    <property type="match status" value="1"/>
</dbReference>
<reference evidence="2" key="1">
    <citation type="submission" date="2018-06" db="EMBL/GenBank/DDBJ databases">
        <authorList>
            <person name="Zhirakovskaya E."/>
        </authorList>
    </citation>
    <scope>NUCLEOTIDE SEQUENCE</scope>
</reference>
<evidence type="ECO:0000259" key="1">
    <source>
        <dbReference type="Pfam" id="PF07238"/>
    </source>
</evidence>
<dbReference type="GO" id="GO:0035438">
    <property type="term" value="F:cyclic-di-GMP binding"/>
    <property type="evidence" value="ECO:0007669"/>
    <property type="project" value="InterPro"/>
</dbReference>
<gene>
    <name evidence="2" type="ORF">MNBD_GAMMA26-2115</name>
</gene>
<feature type="domain" description="PilZ" evidence="1">
    <location>
        <begin position="4"/>
        <end position="90"/>
    </location>
</feature>
<dbReference type="AlphaFoldDB" id="A0A3B1BG80"/>
<dbReference type="InterPro" id="IPR009875">
    <property type="entry name" value="PilZ_domain"/>
</dbReference>
<organism evidence="2">
    <name type="scientific">hydrothermal vent metagenome</name>
    <dbReference type="NCBI Taxonomy" id="652676"/>
    <lineage>
        <taxon>unclassified sequences</taxon>
        <taxon>metagenomes</taxon>
        <taxon>ecological metagenomes</taxon>
    </lineage>
</organism>
<name>A0A3B1BG80_9ZZZZ</name>
<dbReference type="EMBL" id="UOFX01000002">
    <property type="protein sequence ID" value="VAX05215.1"/>
    <property type="molecule type" value="Genomic_DNA"/>
</dbReference>
<sequence length="111" mass="12366">MEHRCGERRPVVLGVVLKCRDKPALFGEARNVSRDGMFVCVNDGYLKEHDIIEVEFTLEEKSAPRHYCMKAWVAHSSDAGAGLMFATLLTHQFQQGNISSAPGNRGNYARA</sequence>
<dbReference type="SUPFAM" id="SSF141371">
    <property type="entry name" value="PilZ domain-like"/>
    <property type="match status" value="1"/>
</dbReference>
<protein>
    <recommendedName>
        <fullName evidence="1">PilZ domain-containing protein</fullName>
    </recommendedName>
</protein>
<dbReference type="Pfam" id="PF07238">
    <property type="entry name" value="PilZ"/>
    <property type="match status" value="1"/>
</dbReference>
<evidence type="ECO:0000313" key="2">
    <source>
        <dbReference type="EMBL" id="VAX05215.1"/>
    </source>
</evidence>
<accession>A0A3B1BG80</accession>